<feature type="coiled-coil region" evidence="1">
    <location>
        <begin position="222"/>
        <end position="383"/>
    </location>
</feature>
<feature type="coiled-coil region" evidence="1">
    <location>
        <begin position="22"/>
        <end position="84"/>
    </location>
</feature>
<feature type="region of interest" description="Disordered" evidence="2">
    <location>
        <begin position="720"/>
        <end position="828"/>
    </location>
</feature>
<dbReference type="GO" id="GO:0005938">
    <property type="term" value="C:cell cortex"/>
    <property type="evidence" value="ECO:0007669"/>
    <property type="project" value="InterPro"/>
</dbReference>
<keyword evidence="1" id="KW-0175">Coiled coil</keyword>
<feature type="compositionally biased region" description="Pro residues" evidence="2">
    <location>
        <begin position="187"/>
        <end position="196"/>
    </location>
</feature>
<evidence type="ECO:0000259" key="3">
    <source>
        <dbReference type="Pfam" id="PF12814"/>
    </source>
</evidence>
<dbReference type="OrthoDB" id="2149224at2759"/>
<feature type="compositionally biased region" description="Low complexity" evidence="2">
    <location>
        <begin position="1398"/>
        <end position="1423"/>
    </location>
</feature>
<feature type="coiled-coil region" evidence="1">
    <location>
        <begin position="410"/>
        <end position="458"/>
    </location>
</feature>
<feature type="region of interest" description="Disordered" evidence="2">
    <location>
        <begin position="1225"/>
        <end position="1262"/>
    </location>
</feature>
<gene>
    <name evidence="4" type="ORF">CXG81DRAFT_27813</name>
</gene>
<feature type="compositionally biased region" description="Polar residues" evidence="2">
    <location>
        <begin position="722"/>
        <end position="734"/>
    </location>
</feature>
<feature type="domain" description="Pleckstrin homology" evidence="3">
    <location>
        <begin position="831"/>
        <end position="943"/>
    </location>
</feature>
<feature type="region of interest" description="Disordered" evidence="2">
    <location>
        <begin position="975"/>
        <end position="1061"/>
    </location>
</feature>
<evidence type="ECO:0000256" key="2">
    <source>
        <dbReference type="SAM" id="MobiDB-lite"/>
    </source>
</evidence>
<dbReference type="GO" id="GO:0005543">
    <property type="term" value="F:phospholipid binding"/>
    <property type="evidence" value="ECO:0007669"/>
    <property type="project" value="InterPro"/>
</dbReference>
<feature type="compositionally biased region" description="Polar residues" evidence="2">
    <location>
        <begin position="809"/>
        <end position="822"/>
    </location>
</feature>
<proteinExistence type="predicted"/>
<feature type="compositionally biased region" description="Low complexity" evidence="2">
    <location>
        <begin position="1225"/>
        <end position="1255"/>
    </location>
</feature>
<dbReference type="PANTHER" id="PTHR23159:SF60">
    <property type="entry name" value="SPINDLE ASSEMBLY ABNORMAL PROTEIN 4"/>
    <property type="match status" value="1"/>
</dbReference>
<feature type="region of interest" description="Disordered" evidence="2">
    <location>
        <begin position="1281"/>
        <end position="1302"/>
    </location>
</feature>
<dbReference type="PANTHER" id="PTHR23159">
    <property type="entry name" value="CENTROSOMAL PROTEIN 2"/>
    <property type="match status" value="1"/>
</dbReference>
<dbReference type="STRING" id="1555241.A0A4P9X343"/>
<accession>A0A4P9X343</accession>
<feature type="region of interest" description="Disordered" evidence="2">
    <location>
        <begin position="531"/>
        <end position="574"/>
    </location>
</feature>
<feature type="compositionally biased region" description="Low complexity" evidence="2">
    <location>
        <begin position="1139"/>
        <end position="1156"/>
    </location>
</feature>
<protein>
    <recommendedName>
        <fullName evidence="3">Pleckstrin homology domain-containing protein</fullName>
    </recommendedName>
</protein>
<evidence type="ECO:0000313" key="4">
    <source>
        <dbReference type="EMBL" id="RKO99420.1"/>
    </source>
</evidence>
<dbReference type="InterPro" id="IPR024774">
    <property type="entry name" value="PH_dom-Mcp5-type"/>
</dbReference>
<keyword evidence="5" id="KW-1185">Reference proteome</keyword>
<feature type="region of interest" description="Disordered" evidence="2">
    <location>
        <begin position="164"/>
        <end position="208"/>
    </location>
</feature>
<feature type="compositionally biased region" description="Low complexity" evidence="2">
    <location>
        <begin position="1285"/>
        <end position="1296"/>
    </location>
</feature>
<feature type="region of interest" description="Disordered" evidence="2">
    <location>
        <begin position="1136"/>
        <end position="1195"/>
    </location>
</feature>
<dbReference type="Pfam" id="PF12814">
    <property type="entry name" value="Mcp5_PH"/>
    <property type="match status" value="1"/>
</dbReference>
<organism evidence="4 5">
    <name type="scientific">Caulochytrium protostelioides</name>
    <dbReference type="NCBI Taxonomy" id="1555241"/>
    <lineage>
        <taxon>Eukaryota</taxon>
        <taxon>Fungi</taxon>
        <taxon>Fungi incertae sedis</taxon>
        <taxon>Chytridiomycota</taxon>
        <taxon>Chytridiomycota incertae sedis</taxon>
        <taxon>Chytridiomycetes</taxon>
        <taxon>Caulochytriales</taxon>
        <taxon>Caulochytriaceae</taxon>
        <taxon>Caulochytrium</taxon>
    </lineage>
</organism>
<feature type="region of interest" description="Disordered" evidence="2">
    <location>
        <begin position="1393"/>
        <end position="1509"/>
    </location>
</feature>
<feature type="compositionally biased region" description="Low complexity" evidence="2">
    <location>
        <begin position="975"/>
        <end position="1012"/>
    </location>
</feature>
<dbReference type="Proteomes" id="UP000274922">
    <property type="component" value="Unassembled WGS sequence"/>
</dbReference>
<feature type="region of interest" description="Disordered" evidence="2">
    <location>
        <begin position="1"/>
        <end position="20"/>
    </location>
</feature>
<name>A0A4P9X343_9FUNG</name>
<sequence length="1538" mass="160014">MSAAVSDSVARDGPTAVAPPAAADALQQLQQQEALIAALQAQLAAKESDCNTAASLGQMLLSQVEALKARVDELEQAEADAAAAAAAQAAHAAEADAARPSMPAHDPHSFEAFLASNEAAAGDAPAALSGASPTRLDRSLRISRIPAPRNRPATAGLAASLGASSTHGAAAPSTPLTAVASARHPATPQPPSPSLPYQPQQRISQLDEGLASSLDQCLIQEAQKLKLHVAELTAERDAWDRDRKDMTRKIRSLTKEQAQWQRRQDAAQADANRHLEASEETVRVLRTDRQKIMTRMQSLEASAKLLEKQLEDARREQLELQREHDKLLHRANEEAHTYARQEDAWLQERQHLLAELETVRADLQQTNATLAKTLEELQRLEEAQAAHGLTASLSKNSSRSSATGLATESIHELQMRIATLQSSAHCMEQERRLLQSRLQHQTEECERLLAALAAAQQAAQRQPVFHMETQTIAAVVRDAGAQADPWEMHGLADMGTSPAPAPSTHHMSIQPSPSRFAFMLPLPVSDTSSLDLDLDELNDDDDDGDVDDRDDGIGARPSRPSAAAVLDGGAAPVPSHADAHVDAVAPGARLLEADGLALLEPSSRRFSRADSLASSTCTYPELMGVPRRLDDLFASAAADANAHADGRHVPSSGSTAEVMAPVMGGDAAALDALLTSAAAVETPHADSAATLPTSPSGPVLLAKSSEPDVADAAVLVDVPTRSAHSTPRSRSPVKSTGPLPWPLSGRTPVDYEDRVVPPRSDAPNGMARRPTLPREPEASLSDGASFSRAQSVLRDAPLSDDDLMGSGRASPTHSASMNQSGSMAAAEHPVESLTHAMIGSWFQKYSRNGRHVRLRYFWINPYARTLHWAAKPPSQGKRNQATRYAFIESLQWNEAVHASSTRNYPPSREHALVFMTPGRKLELVATNWGDHRRWIAGITLLLESTHSQAPLTEQFAMAMGARRVSIGTAIHERASTTTAPLSASTATHTTGAAGASAASATATVAPTAPLPAGDDRDGTHGVASRSPGPRSARLHPSLSRSTTENAHVSSKTVASPSGPKVQLVASGAPLAASTASANTGLPPPARASTTRHATVVAGHAPANPNTNAPPPLARSMTRRPSVAATLVASVFRFARSTNTPPTSDPPVDAASAASAPRGKHGRAMTHHFLSPSRSNSGHSLAASGTPPLAVAGGNGDTVSSGGSVFGSGSDLLSHLQPPTRSALLAASVASGSPTPSLANGGATAPTTTATLGPTGRRMGRQRSLTRHLSASVGILTASLQRGQSAAAPTQAPITPAMVPQPPLSTVLAPTASAERTLPSLPEDMALRTQAPLVASPTDDAMDLTDLAPAAETPLHAPVTAATAAPASPSMAPTAARSRLATTMPFRRSMSFLGKSATPMPRADPALAAPAPIPAPDASAARGPRGPGSGASPGRLASPSLDAIPAGRRGMPAVTFSTPVTPARFAKSVASPPARLGSGSPGRSSAARAPRPRQASVGDGGIALAGSDGPRLPLAVQMRRQQEIARTLASFPGAFGVGP</sequence>
<feature type="compositionally biased region" description="Low complexity" evidence="2">
    <location>
        <begin position="1469"/>
        <end position="1492"/>
    </location>
</feature>
<feature type="compositionally biased region" description="Acidic residues" evidence="2">
    <location>
        <begin position="532"/>
        <end position="550"/>
    </location>
</feature>
<dbReference type="GO" id="GO:0032065">
    <property type="term" value="P:maintenance of protein location in cell cortex"/>
    <property type="evidence" value="ECO:0007669"/>
    <property type="project" value="InterPro"/>
</dbReference>
<dbReference type="EMBL" id="ML014286">
    <property type="protein sequence ID" value="RKO99420.1"/>
    <property type="molecule type" value="Genomic_DNA"/>
</dbReference>
<evidence type="ECO:0000256" key="1">
    <source>
        <dbReference type="SAM" id="Coils"/>
    </source>
</evidence>
<reference evidence="5" key="1">
    <citation type="journal article" date="2018" name="Nat. Microbiol.">
        <title>Leveraging single-cell genomics to expand the fungal tree of life.</title>
        <authorList>
            <person name="Ahrendt S.R."/>
            <person name="Quandt C.A."/>
            <person name="Ciobanu D."/>
            <person name="Clum A."/>
            <person name="Salamov A."/>
            <person name="Andreopoulos B."/>
            <person name="Cheng J.F."/>
            <person name="Woyke T."/>
            <person name="Pelin A."/>
            <person name="Henrissat B."/>
            <person name="Reynolds N.K."/>
            <person name="Benny G.L."/>
            <person name="Smith M.E."/>
            <person name="James T.Y."/>
            <person name="Grigoriev I.V."/>
        </authorList>
    </citation>
    <scope>NUCLEOTIDE SEQUENCE [LARGE SCALE GENOMIC DNA]</scope>
    <source>
        <strain evidence="5">ATCC 52028</strain>
    </source>
</reference>
<feature type="compositionally biased region" description="Polar residues" evidence="2">
    <location>
        <begin position="1038"/>
        <end position="1055"/>
    </location>
</feature>
<dbReference type="SUPFAM" id="SSF50729">
    <property type="entry name" value="PH domain-like"/>
    <property type="match status" value="1"/>
</dbReference>
<evidence type="ECO:0000313" key="5">
    <source>
        <dbReference type="Proteomes" id="UP000274922"/>
    </source>
</evidence>